<evidence type="ECO:0000256" key="2">
    <source>
        <dbReference type="ARBA" id="ARBA00022692"/>
    </source>
</evidence>
<proteinExistence type="predicted"/>
<comment type="caution">
    <text evidence="7">The sequence shown here is derived from an EMBL/GenBank/DDBJ whole genome shotgun (WGS) entry which is preliminary data.</text>
</comment>
<feature type="region of interest" description="Disordered" evidence="5">
    <location>
        <begin position="421"/>
        <end position="456"/>
    </location>
</feature>
<keyword evidence="8" id="KW-1185">Reference proteome</keyword>
<feature type="compositionally biased region" description="Low complexity" evidence="5">
    <location>
        <begin position="439"/>
        <end position="449"/>
    </location>
</feature>
<keyword evidence="4 6" id="KW-0472">Membrane</keyword>
<feature type="transmembrane region" description="Helical" evidence="6">
    <location>
        <begin position="179"/>
        <end position="199"/>
    </location>
</feature>
<feature type="transmembrane region" description="Helical" evidence="6">
    <location>
        <begin position="267"/>
        <end position="288"/>
    </location>
</feature>
<reference evidence="8" key="1">
    <citation type="journal article" date="2019" name="Int. J. Syst. Evol. Microbiol.">
        <title>The Global Catalogue of Microorganisms (GCM) 10K type strain sequencing project: providing services to taxonomists for standard genome sequencing and annotation.</title>
        <authorList>
            <consortium name="The Broad Institute Genomics Platform"/>
            <consortium name="The Broad Institute Genome Sequencing Center for Infectious Disease"/>
            <person name="Wu L."/>
            <person name="Ma J."/>
        </authorList>
    </citation>
    <scope>NUCLEOTIDE SEQUENCE [LARGE SCALE GENOMIC DNA]</scope>
    <source>
        <strain evidence="8">JCM 18956</strain>
    </source>
</reference>
<dbReference type="RefSeq" id="WP_345377046.1">
    <property type="nucleotide sequence ID" value="NZ_BAABLM010000010.1"/>
</dbReference>
<evidence type="ECO:0000256" key="6">
    <source>
        <dbReference type="SAM" id="Phobius"/>
    </source>
</evidence>
<dbReference type="Proteomes" id="UP001501295">
    <property type="component" value="Unassembled WGS sequence"/>
</dbReference>
<keyword evidence="3 6" id="KW-1133">Transmembrane helix</keyword>
<evidence type="ECO:0000256" key="1">
    <source>
        <dbReference type="ARBA" id="ARBA00004141"/>
    </source>
</evidence>
<feature type="region of interest" description="Disordered" evidence="5">
    <location>
        <begin position="1"/>
        <end position="23"/>
    </location>
</feature>
<dbReference type="PANTHER" id="PTHR43077:SF10">
    <property type="entry name" value="TRANSPORT PERMEASE PROTEIN"/>
    <property type="match status" value="1"/>
</dbReference>
<evidence type="ECO:0000313" key="7">
    <source>
        <dbReference type="EMBL" id="GAA4684519.1"/>
    </source>
</evidence>
<feature type="transmembrane region" description="Helical" evidence="6">
    <location>
        <begin position="239"/>
        <end position="260"/>
    </location>
</feature>
<evidence type="ECO:0000256" key="4">
    <source>
        <dbReference type="ARBA" id="ARBA00023136"/>
    </source>
</evidence>
<dbReference type="InterPro" id="IPR051328">
    <property type="entry name" value="T7SS_ABC-Transporter"/>
</dbReference>
<evidence type="ECO:0000256" key="3">
    <source>
        <dbReference type="ARBA" id="ARBA00022989"/>
    </source>
</evidence>
<gene>
    <name evidence="7" type="ORF">GCM10025780_33190</name>
</gene>
<keyword evidence="2 6" id="KW-0812">Transmembrane</keyword>
<feature type="transmembrane region" description="Helical" evidence="6">
    <location>
        <begin position="325"/>
        <end position="345"/>
    </location>
</feature>
<evidence type="ECO:0008006" key="9">
    <source>
        <dbReference type="Google" id="ProtNLM"/>
    </source>
</evidence>
<accession>A0ABP8WC83</accession>
<protein>
    <recommendedName>
        <fullName evidence="9">ABC-type multidrug transport system permease subunit</fullName>
    </recommendedName>
</protein>
<organism evidence="7 8">
    <name type="scientific">Frondihabitans cladoniiphilus</name>
    <dbReference type="NCBI Taxonomy" id="715785"/>
    <lineage>
        <taxon>Bacteria</taxon>
        <taxon>Bacillati</taxon>
        <taxon>Actinomycetota</taxon>
        <taxon>Actinomycetes</taxon>
        <taxon>Micrococcales</taxon>
        <taxon>Microbacteriaceae</taxon>
        <taxon>Frondihabitans</taxon>
    </lineage>
</organism>
<sequence>MTTTITKTPATGHAEHRHAEHKRGAYDRFRDQYEKLPPGVQLIGLQLWLPVFFVIAFCFCYVLAFHAPSPHNIPVQIVSSNSQTNDAVASGLTKSAGGELLVSTSTDLATAKTQVMNGTYAGVYVPGATSSTLYIASGNQYQLATLTKTVFTAVATASKTTLTVDDLAPLPAHDSFGTTLFYVTLATTIGGYMVAMFIGMMGAALRHRTRFAILGGAAIVLPFIVTLITHLIGAVTANFFVTWGIASATAITIGVVVNGLSYFLGRFVTGAALLIFVFMTVPASGGAYPPEFLPGFFRWVHPFVSGTATINLFRHAAYGVGPSPLLGYLLLACYAAVGLILTFVGRPLWVRRQRKAAIHHKRPTMMAAAQMAAMSAGRKAAEEAANSVAAGGGSGASPSDGELDHYAPEVHVETESIRVQAQNDGQLNRDHRVPVTSDATGGPAAAAGVVAGGGHD</sequence>
<evidence type="ECO:0000256" key="5">
    <source>
        <dbReference type="SAM" id="MobiDB-lite"/>
    </source>
</evidence>
<dbReference type="PANTHER" id="PTHR43077">
    <property type="entry name" value="TRANSPORT PERMEASE YVFS-RELATED"/>
    <property type="match status" value="1"/>
</dbReference>
<feature type="compositionally biased region" description="Basic and acidic residues" evidence="5">
    <location>
        <begin position="13"/>
        <end position="23"/>
    </location>
</feature>
<dbReference type="EMBL" id="BAABLM010000010">
    <property type="protein sequence ID" value="GAA4684519.1"/>
    <property type="molecule type" value="Genomic_DNA"/>
</dbReference>
<feature type="transmembrane region" description="Helical" evidence="6">
    <location>
        <begin position="42"/>
        <end position="64"/>
    </location>
</feature>
<feature type="region of interest" description="Disordered" evidence="5">
    <location>
        <begin position="385"/>
        <end position="404"/>
    </location>
</feature>
<name>A0ABP8WC83_9MICO</name>
<comment type="subcellular location">
    <subcellularLocation>
        <location evidence="1">Membrane</location>
        <topology evidence="1">Multi-pass membrane protein</topology>
    </subcellularLocation>
</comment>
<evidence type="ECO:0000313" key="8">
    <source>
        <dbReference type="Proteomes" id="UP001501295"/>
    </source>
</evidence>
<feature type="transmembrane region" description="Helical" evidence="6">
    <location>
        <begin position="211"/>
        <end position="233"/>
    </location>
</feature>